<comment type="catalytic activity">
    <reaction evidence="1 9">
        <text>Transfers a segment of a (1-&gt;4)-alpha-D-glucan chain to a primary hydroxy group in a similar glucan chain.</text>
        <dbReference type="EC" id="2.4.1.18"/>
    </reaction>
</comment>
<name>D5ECU9_AMICL</name>
<dbReference type="RefSeq" id="WP_013047647.1">
    <property type="nucleotide sequence ID" value="NC_014011.1"/>
</dbReference>
<dbReference type="HAMAP" id="MF_00685">
    <property type="entry name" value="GlgB"/>
    <property type="match status" value="1"/>
</dbReference>
<dbReference type="EMBL" id="CP001997">
    <property type="protein sequence ID" value="ADE56381.1"/>
    <property type="molecule type" value="Genomic_DNA"/>
</dbReference>
<dbReference type="GO" id="GO:0005829">
    <property type="term" value="C:cytosol"/>
    <property type="evidence" value="ECO:0007669"/>
    <property type="project" value="TreeGrafter"/>
</dbReference>
<dbReference type="eggNOG" id="COG0296">
    <property type="taxonomic scope" value="Bacteria"/>
</dbReference>
<evidence type="ECO:0000313" key="12">
    <source>
        <dbReference type="EMBL" id="ADE56381.1"/>
    </source>
</evidence>
<dbReference type="FunFam" id="3.20.20.80:FF:000003">
    <property type="entry name" value="1,4-alpha-glucan branching enzyme GlgB"/>
    <property type="match status" value="1"/>
</dbReference>
<dbReference type="KEGG" id="aco:Amico_0235"/>
<dbReference type="EC" id="2.4.1.18" evidence="9"/>
<dbReference type="GO" id="GO:0043169">
    <property type="term" value="F:cation binding"/>
    <property type="evidence" value="ECO:0007669"/>
    <property type="project" value="InterPro"/>
</dbReference>
<dbReference type="InterPro" id="IPR013783">
    <property type="entry name" value="Ig-like_fold"/>
</dbReference>
<evidence type="ECO:0000256" key="6">
    <source>
        <dbReference type="ARBA" id="ARBA00022679"/>
    </source>
</evidence>
<evidence type="ECO:0000259" key="11">
    <source>
        <dbReference type="SMART" id="SM00642"/>
    </source>
</evidence>
<comment type="pathway">
    <text evidence="2 9">Glycan biosynthesis; glycogen biosynthesis.</text>
</comment>
<protein>
    <recommendedName>
        <fullName evidence="9">1,4-alpha-glucan branching enzyme GlgB</fullName>
        <ecNumber evidence="9">2.4.1.18</ecNumber>
    </recommendedName>
    <alternativeName>
        <fullName evidence="9">1,4-alpha-D-glucan:1,4-alpha-D-glucan 6-glucosyl-transferase</fullName>
    </alternativeName>
    <alternativeName>
        <fullName evidence="9">Alpha-(1-&gt;4)-glucan branching enzyme</fullName>
    </alternativeName>
    <alternativeName>
        <fullName evidence="9">Glycogen branching enzyme</fullName>
        <shortName evidence="9">BE</shortName>
    </alternativeName>
</protein>
<feature type="active site" description="Nucleophile" evidence="9 10">
    <location>
        <position position="313"/>
    </location>
</feature>
<reference evidence="12 13" key="1">
    <citation type="journal article" date="2010" name="Stand. Genomic Sci.">
        <title>Complete genome sequence of Aminobacterium colombiense type strain (ALA-1).</title>
        <authorList>
            <person name="Chertkov O."/>
            <person name="Sikorski J."/>
            <person name="Brambilla E."/>
            <person name="Lapidus A."/>
            <person name="Copeland A."/>
            <person name="Glavina Del Rio T."/>
            <person name="Nolan M."/>
            <person name="Lucas S."/>
            <person name="Tice H."/>
            <person name="Cheng J.F."/>
            <person name="Han C."/>
            <person name="Detter J.C."/>
            <person name="Bruce D."/>
            <person name="Tapia R."/>
            <person name="Goodwin L."/>
            <person name="Pitluck S."/>
            <person name="Liolios K."/>
            <person name="Ivanova N."/>
            <person name="Mavromatis K."/>
            <person name="Ovchinnikova G."/>
            <person name="Pati A."/>
            <person name="Chen A."/>
            <person name="Palaniappan K."/>
            <person name="Land M."/>
            <person name="Hauser L."/>
            <person name="Chang Y.J."/>
            <person name="Jeffries C.D."/>
            <person name="Spring S."/>
            <person name="Rohde M."/>
            <person name="Goker M."/>
            <person name="Bristow J."/>
            <person name="Eisen J.A."/>
            <person name="Markowitz V."/>
            <person name="Hugenholtz P."/>
            <person name="Kyrpides N.C."/>
            <person name="Klenk H.P."/>
        </authorList>
    </citation>
    <scope>NUCLEOTIDE SEQUENCE [LARGE SCALE GENOMIC DNA]</scope>
    <source>
        <strain evidence="13">DSM 12261 / ALA-1</strain>
    </source>
</reference>
<dbReference type="PANTHER" id="PTHR43651:SF3">
    <property type="entry name" value="1,4-ALPHA-GLUCAN-BRANCHING ENZYME"/>
    <property type="match status" value="1"/>
</dbReference>
<dbReference type="InterPro" id="IPR006407">
    <property type="entry name" value="GlgB"/>
</dbReference>
<evidence type="ECO:0000256" key="7">
    <source>
        <dbReference type="ARBA" id="ARBA00023056"/>
    </source>
</evidence>
<comment type="function">
    <text evidence="9">Catalyzes the formation of the alpha-1,6-glucosidic linkages in glycogen by scission of a 1,4-alpha-linked oligosaccharide from growing alpha-1,4-glucan chains and the subsequent attachment of the oligosaccharide to the alpha-1,6 position.</text>
</comment>
<dbReference type="InterPro" id="IPR013780">
    <property type="entry name" value="Glyco_hydro_b"/>
</dbReference>
<keyword evidence="6 9" id="KW-0808">Transferase</keyword>
<dbReference type="Gene3D" id="2.60.40.10">
    <property type="entry name" value="Immunoglobulins"/>
    <property type="match status" value="1"/>
</dbReference>
<dbReference type="InterPro" id="IPR004193">
    <property type="entry name" value="Glyco_hydro_13_N"/>
</dbReference>
<dbReference type="SUPFAM" id="SSF51445">
    <property type="entry name" value="(Trans)glycosidases"/>
    <property type="match status" value="1"/>
</dbReference>
<dbReference type="FunFam" id="2.60.40.1180:FF:000002">
    <property type="entry name" value="1,4-alpha-glucan branching enzyme GlgB"/>
    <property type="match status" value="1"/>
</dbReference>
<dbReference type="AlphaFoldDB" id="D5ECU9"/>
<evidence type="ECO:0000256" key="4">
    <source>
        <dbReference type="ARBA" id="ARBA00022600"/>
    </source>
</evidence>
<comment type="similarity">
    <text evidence="3 9">Belongs to the glycosyl hydrolase 13 family. GlgB subfamily.</text>
</comment>
<dbReference type="InterPro" id="IPR017853">
    <property type="entry name" value="GH"/>
</dbReference>
<dbReference type="InterPro" id="IPR006048">
    <property type="entry name" value="A-amylase/branching_C"/>
</dbReference>
<dbReference type="Gene3D" id="2.60.40.1180">
    <property type="entry name" value="Golgi alpha-mannosidase II"/>
    <property type="match status" value="1"/>
</dbReference>
<sequence>MKNFKVCPSLFSDLDTYLFKEGTHLKLYEKMGAHPLCSGETQGVYFALWAPNASQVSVIGDFNLWNPEAAPLSCRPDESGIWEGFVSSAFIGDRYKYRVVSKRGEAFDKGDPFAFAWEELPGTASIIASLHYQWNDHLWAEKRKKTNWFSYPLSIYEVHLGSWMRKEGKFLSYREIAEQLTCYVKKMGFTAVEIMPLMEHPFYGSWGYQITGFFAPTSRYGSPQDLMFLIDTLHQADIAVFLDWVPSHFPSDEHGLAYLDGTALFEHADPRQKIHPEWRSYIFNYGRTEVREFLINSALFWLDYYHVDGLRFDGVASMLYLDYARKEGEWVPNRYGGRENIEAVSFLRRLNEAAHLCFPHIVTIAEESSAWPLVTRPSYVGGLGFGMKWNMGWMHDILKYMELDPLYRQYHHNDLTFSLMYAFSENYVLPFSHDEVVYGKRSLLEKMPGTLWQKFAQLRLLLGFMYAHPGKKLLFMGSDIAQRAEWNHEESLHWNLLKDPFHSGMQLWVRDINRVYFEEKALHEKDFSSEGFQWIDCSDSKASVLGFIRRDGEEGKVLAIFNFTPVVRHNYLVGVPEAGYWRELLNSDGEIYGGMGEGNMGGKEAMEEPLQRQPCCLSLTLPSFGALFFRKEG</sequence>
<dbReference type="CAZy" id="GH13">
    <property type="family name" value="Glycoside Hydrolase Family 13"/>
</dbReference>
<dbReference type="NCBIfam" id="NF008967">
    <property type="entry name" value="PRK12313.1"/>
    <property type="match status" value="1"/>
</dbReference>
<evidence type="ECO:0000256" key="10">
    <source>
        <dbReference type="PIRSR" id="PIRSR000463-1"/>
    </source>
</evidence>
<dbReference type="Pfam" id="PF02922">
    <property type="entry name" value="CBM_48"/>
    <property type="match status" value="1"/>
</dbReference>
<gene>
    <name evidence="9" type="primary">glgB</name>
    <name evidence="12" type="ordered locus">Amico_0235</name>
</gene>
<dbReference type="PANTHER" id="PTHR43651">
    <property type="entry name" value="1,4-ALPHA-GLUCAN-BRANCHING ENZYME"/>
    <property type="match status" value="1"/>
</dbReference>
<evidence type="ECO:0000256" key="9">
    <source>
        <dbReference type="HAMAP-Rule" id="MF_00685"/>
    </source>
</evidence>
<dbReference type="CDD" id="cd11322">
    <property type="entry name" value="AmyAc_Glg_BE"/>
    <property type="match status" value="1"/>
</dbReference>
<dbReference type="InterPro" id="IPR044143">
    <property type="entry name" value="GlgB_N_E_set_prok"/>
</dbReference>
<dbReference type="InterPro" id="IPR014756">
    <property type="entry name" value="Ig_E-set"/>
</dbReference>
<evidence type="ECO:0000256" key="5">
    <source>
        <dbReference type="ARBA" id="ARBA00022676"/>
    </source>
</evidence>
<dbReference type="GO" id="GO:0004553">
    <property type="term" value="F:hydrolase activity, hydrolyzing O-glycosyl compounds"/>
    <property type="evidence" value="ECO:0007669"/>
    <property type="project" value="InterPro"/>
</dbReference>
<keyword evidence="13" id="KW-1185">Reference proteome</keyword>
<keyword evidence="4 9" id="KW-0321">Glycogen metabolism</keyword>
<dbReference type="GO" id="GO:0005978">
    <property type="term" value="P:glycogen biosynthetic process"/>
    <property type="evidence" value="ECO:0007669"/>
    <property type="project" value="UniProtKB-UniRule"/>
</dbReference>
<dbReference type="InterPro" id="IPR037439">
    <property type="entry name" value="Branching_enzy"/>
</dbReference>
<dbReference type="NCBIfam" id="NF003811">
    <property type="entry name" value="PRK05402.1"/>
    <property type="match status" value="1"/>
</dbReference>
<dbReference type="UniPathway" id="UPA00164"/>
<evidence type="ECO:0000256" key="2">
    <source>
        <dbReference type="ARBA" id="ARBA00004964"/>
    </source>
</evidence>
<dbReference type="NCBIfam" id="TIGR01515">
    <property type="entry name" value="branching_enzym"/>
    <property type="match status" value="1"/>
</dbReference>
<dbReference type="Pfam" id="PF00128">
    <property type="entry name" value="Alpha-amylase"/>
    <property type="match status" value="1"/>
</dbReference>
<dbReference type="SUPFAM" id="SSF81296">
    <property type="entry name" value="E set domains"/>
    <property type="match status" value="1"/>
</dbReference>
<organism evidence="12 13">
    <name type="scientific">Aminobacterium colombiense (strain DSM 12261 / ALA-1)</name>
    <dbReference type="NCBI Taxonomy" id="572547"/>
    <lineage>
        <taxon>Bacteria</taxon>
        <taxon>Thermotogati</taxon>
        <taxon>Synergistota</taxon>
        <taxon>Synergistia</taxon>
        <taxon>Synergistales</taxon>
        <taxon>Aminobacteriaceae</taxon>
        <taxon>Aminobacterium</taxon>
    </lineage>
</organism>
<comment type="subunit">
    <text evidence="9">Monomer.</text>
</comment>
<evidence type="ECO:0000313" key="13">
    <source>
        <dbReference type="Proteomes" id="UP000002366"/>
    </source>
</evidence>
<dbReference type="PIRSF" id="PIRSF000463">
    <property type="entry name" value="GlgB"/>
    <property type="match status" value="1"/>
</dbReference>
<proteinExistence type="inferred from homology"/>
<dbReference type="GO" id="GO:0003844">
    <property type="term" value="F:1,4-alpha-glucan branching enzyme activity"/>
    <property type="evidence" value="ECO:0007669"/>
    <property type="project" value="UniProtKB-UniRule"/>
</dbReference>
<dbReference type="InterPro" id="IPR006047">
    <property type="entry name" value="GH13_cat_dom"/>
</dbReference>
<dbReference type="STRING" id="572547.Amico_0235"/>
<keyword evidence="8 9" id="KW-0119">Carbohydrate metabolism</keyword>
<dbReference type="SMART" id="SM00642">
    <property type="entry name" value="Aamy"/>
    <property type="match status" value="1"/>
</dbReference>
<feature type="domain" description="Glycosyl hydrolase family 13 catalytic" evidence="11">
    <location>
        <begin position="157"/>
        <end position="525"/>
    </location>
</feature>
<keyword evidence="5 9" id="KW-0328">Glycosyltransferase</keyword>
<evidence type="ECO:0000256" key="8">
    <source>
        <dbReference type="ARBA" id="ARBA00023277"/>
    </source>
</evidence>
<keyword evidence="7 9" id="KW-0320">Glycogen biosynthesis</keyword>
<dbReference type="Gene3D" id="3.20.20.80">
    <property type="entry name" value="Glycosidases"/>
    <property type="match status" value="1"/>
</dbReference>
<dbReference type="Proteomes" id="UP000002366">
    <property type="component" value="Chromosome"/>
</dbReference>
<dbReference type="CDD" id="cd02855">
    <property type="entry name" value="E_set_GBE_prok_N"/>
    <property type="match status" value="1"/>
</dbReference>
<dbReference type="Pfam" id="PF02806">
    <property type="entry name" value="Alpha-amylase_C"/>
    <property type="match status" value="1"/>
</dbReference>
<dbReference type="OrthoDB" id="9800174at2"/>
<evidence type="ECO:0000256" key="3">
    <source>
        <dbReference type="ARBA" id="ARBA00009000"/>
    </source>
</evidence>
<dbReference type="HOGENOM" id="CLU_004245_3_2_0"/>
<feature type="active site" description="Proton donor" evidence="9 10">
    <location>
        <position position="366"/>
    </location>
</feature>
<accession>D5ECU9</accession>
<evidence type="ECO:0000256" key="1">
    <source>
        <dbReference type="ARBA" id="ARBA00000826"/>
    </source>
</evidence>
<dbReference type="SUPFAM" id="SSF51011">
    <property type="entry name" value="Glycosyl hydrolase domain"/>
    <property type="match status" value="1"/>
</dbReference>
<dbReference type="CAZy" id="CBM48">
    <property type="family name" value="Carbohydrate-Binding Module Family 48"/>
</dbReference>